<name>A0A9D7T049_9BACT</name>
<evidence type="ECO:0000313" key="1">
    <source>
        <dbReference type="EMBL" id="MBK9985386.1"/>
    </source>
</evidence>
<evidence type="ECO:0000313" key="2">
    <source>
        <dbReference type="Proteomes" id="UP000808337"/>
    </source>
</evidence>
<dbReference type="InterPro" id="IPR029062">
    <property type="entry name" value="Class_I_gatase-like"/>
</dbReference>
<dbReference type="Gene3D" id="3.40.50.880">
    <property type="match status" value="1"/>
</dbReference>
<proteinExistence type="predicted"/>
<dbReference type="AlphaFoldDB" id="A0A9D7T049"/>
<evidence type="ECO:0008006" key="3">
    <source>
        <dbReference type="Google" id="ProtNLM"/>
    </source>
</evidence>
<reference evidence="1 2" key="1">
    <citation type="submission" date="2020-10" db="EMBL/GenBank/DDBJ databases">
        <title>Connecting structure to function with the recovery of over 1000 high-quality activated sludge metagenome-assembled genomes encoding full-length rRNA genes using long-read sequencing.</title>
        <authorList>
            <person name="Singleton C.M."/>
            <person name="Petriglieri F."/>
            <person name="Kristensen J.M."/>
            <person name="Kirkegaard R.H."/>
            <person name="Michaelsen T.Y."/>
            <person name="Andersen M.H."/>
            <person name="Karst S.M."/>
            <person name="Dueholm M.S."/>
            <person name="Nielsen P.H."/>
            <person name="Albertsen M."/>
        </authorList>
    </citation>
    <scope>NUCLEOTIDE SEQUENCE [LARGE SCALE GENOMIC DNA]</scope>
    <source>
        <strain evidence="1">Ribe_18-Q3-R11-54_MAXAC.273</strain>
    </source>
</reference>
<sequence>MRINYPVRMAILDMNNNSENMGIASIKRIADRFAIIDYEVFDVRHKKEVPGLDFDIYISSGGPGDPLEFEGGWEEEYFGLMDRIWEHNSSNEIKKYVFFVCHSFQMICNHLGIGKINLREKNHLVSSRLTKPMLVKVNLCSWS</sequence>
<dbReference type="SUPFAM" id="SSF52317">
    <property type="entry name" value="Class I glutamine amidotransferase-like"/>
    <property type="match status" value="1"/>
</dbReference>
<dbReference type="Proteomes" id="UP000808337">
    <property type="component" value="Unassembled WGS sequence"/>
</dbReference>
<comment type="caution">
    <text evidence="1">The sequence shown here is derived from an EMBL/GenBank/DDBJ whole genome shotgun (WGS) entry which is preliminary data.</text>
</comment>
<accession>A0A9D7T049</accession>
<gene>
    <name evidence="1" type="ORF">IPP15_24105</name>
</gene>
<dbReference type="CDD" id="cd01653">
    <property type="entry name" value="GATase1"/>
    <property type="match status" value="1"/>
</dbReference>
<protein>
    <recommendedName>
        <fullName evidence="3">GMP synthase</fullName>
    </recommendedName>
</protein>
<organism evidence="1 2">
    <name type="scientific">Candidatus Opimibacter skivensis</name>
    <dbReference type="NCBI Taxonomy" id="2982028"/>
    <lineage>
        <taxon>Bacteria</taxon>
        <taxon>Pseudomonadati</taxon>
        <taxon>Bacteroidota</taxon>
        <taxon>Saprospiria</taxon>
        <taxon>Saprospirales</taxon>
        <taxon>Saprospiraceae</taxon>
        <taxon>Candidatus Opimibacter</taxon>
    </lineage>
</organism>
<dbReference type="EMBL" id="JADKGY010000035">
    <property type="protein sequence ID" value="MBK9985386.1"/>
    <property type="molecule type" value="Genomic_DNA"/>
</dbReference>